<dbReference type="PANTHER" id="PTHR19446">
    <property type="entry name" value="REVERSE TRANSCRIPTASES"/>
    <property type="match status" value="1"/>
</dbReference>
<evidence type="ECO:0000313" key="3">
    <source>
        <dbReference type="EMBL" id="CAC5375299.1"/>
    </source>
</evidence>
<organism evidence="3 4">
    <name type="scientific">Mytilus coruscus</name>
    <name type="common">Sea mussel</name>
    <dbReference type="NCBI Taxonomy" id="42192"/>
    <lineage>
        <taxon>Eukaryota</taxon>
        <taxon>Metazoa</taxon>
        <taxon>Spiralia</taxon>
        <taxon>Lophotrochozoa</taxon>
        <taxon>Mollusca</taxon>
        <taxon>Bivalvia</taxon>
        <taxon>Autobranchia</taxon>
        <taxon>Pteriomorphia</taxon>
        <taxon>Mytilida</taxon>
        <taxon>Mytiloidea</taxon>
        <taxon>Mytilidae</taxon>
        <taxon>Mytilinae</taxon>
        <taxon>Mytilus</taxon>
    </lineage>
</organism>
<dbReference type="EMBL" id="CACVKT020002142">
    <property type="protein sequence ID" value="CAC5375299.1"/>
    <property type="molecule type" value="Genomic_DNA"/>
</dbReference>
<dbReference type="SUPFAM" id="SSF56219">
    <property type="entry name" value="DNase I-like"/>
    <property type="match status" value="1"/>
</dbReference>
<reference evidence="3 4" key="1">
    <citation type="submission" date="2020-06" db="EMBL/GenBank/DDBJ databases">
        <authorList>
            <person name="Li R."/>
            <person name="Bekaert M."/>
        </authorList>
    </citation>
    <scope>NUCLEOTIDE SEQUENCE [LARGE SCALE GENOMIC DNA]</scope>
    <source>
        <strain evidence="4">wild</strain>
    </source>
</reference>
<dbReference type="AlphaFoldDB" id="A0A6J8AXZ0"/>
<dbReference type="InterPro" id="IPR000477">
    <property type="entry name" value="RT_dom"/>
</dbReference>
<dbReference type="Pfam" id="PF00078">
    <property type="entry name" value="RVT_1"/>
    <property type="match status" value="1"/>
</dbReference>
<feature type="region of interest" description="Disordered" evidence="1">
    <location>
        <begin position="1"/>
        <end position="32"/>
    </location>
</feature>
<sequence>MRAAIVPDRLQRAKIRSPQQNKNPQRGFFMPTKPPKIQKIAKTAAKEGNTDWLFHSQLHYLQEIGKCTNYAAKGCDEYDPIQPIFLPRGHGGVAVIWKNEIDSRVRQLDDGRERIQCVEISGKDQKLLLVSAYLPSTGGRNSIDEYMDTIDQLNEIIVKYQDTHEIVIGGDLNEDLGNEERQNKRKKYLQQLIADYSLGYENTGRTFIKTNGEECSELDYFLHKSRHMQVAEKEVSKGVISNHSDHYPIRCGLKIGIPKISTNQTNNLQQIQPTIKWDKVDQDFYLAIINEQVDTIAESPAETAEDANLLISKMHQMLTKAAIEISSKKSRYKAKPKLKVWTPIIKSSLKEMRKCYDVWNRNGKPTNPADKSYQDRINTRKEFKKQVKVEQARERDREKQEILEARTRDSKLYHKLVKSSRNRNRAGIMDLHVNDKCYSGDQVIEGFTEHFGNLASAEKSSQLKDYHYHELVEYEIELINDMVKSKETPLANHTELKKAIKSLNKGKSADIYGITVEHLIYAGEKLEQLLLRLINLVFKHGCIPDILKKGLLTPVFKNKGDRCHAANYRGITVLPVVNKIIEAIIRDRIQPRVLQDQNPTQRSFTAKSSPLNAALVVEEVYRESVDSNQEFELVLLDAKSAFDVVVHSHLMRRLFHCGIDDTLWRIIQSKHWQSTSAIKWEGMIADEFSVSQGVRQGGILSTDLYKVYVNPLPNRLQQSGLGCKIGNVLCNTTACADDIALLGKRPPDMQVQINISADYAGMEGYKLQPHKSVAIHIQPKPTKNSCEPEQYQLGKDPMPNVTKSTHLGIIRTPSMRQNIESNVEENVKKARRSAYALFGSGFHGENGLDPESLIHLFKTYISPVLLYGMELLTPKSAHLETLEKIQKKMLKQILSVPMSTPDPAVYILTGILPVEAQIHAKMMTFFCSICQQADNSVEKQLGKRQLTVKSSGSHSWYIEVQRVMFKYNLGRALDMLDNADVTKTTINQIKRQIANYWVNEISVIANLYQGLKYLQTDNFTAGRIHNILKIKSYTNKDRFRIPIKLKLLTGTYALQPLRYKIYKEGNQEICNACSQKEETVEHLLIECKAWDNIRRPVINDIESLLTNHSNVEWESLSDGFKIQILMDITMVQRQLRLNSEEVSKIKTKQDVLYSLYTVPDVNSYYNLS</sequence>
<dbReference type="SUPFAM" id="SSF56672">
    <property type="entry name" value="DNA/RNA polymerases"/>
    <property type="match status" value="1"/>
</dbReference>
<dbReference type="GO" id="GO:0003824">
    <property type="term" value="F:catalytic activity"/>
    <property type="evidence" value="ECO:0007669"/>
    <property type="project" value="InterPro"/>
</dbReference>
<name>A0A6J8AXZ0_MYTCO</name>
<dbReference type="InterPro" id="IPR036691">
    <property type="entry name" value="Endo/exonu/phosph_ase_sf"/>
</dbReference>
<dbReference type="Gene3D" id="3.60.10.10">
    <property type="entry name" value="Endonuclease/exonuclease/phosphatase"/>
    <property type="match status" value="1"/>
</dbReference>
<dbReference type="OrthoDB" id="10014409at2759"/>
<accession>A0A6J8AXZ0</accession>
<evidence type="ECO:0000313" key="4">
    <source>
        <dbReference type="Proteomes" id="UP000507470"/>
    </source>
</evidence>
<dbReference type="CDD" id="cd01650">
    <property type="entry name" value="RT_nLTR_like"/>
    <property type="match status" value="1"/>
</dbReference>
<gene>
    <name evidence="3" type="ORF">MCOR_12350</name>
</gene>
<keyword evidence="4" id="KW-1185">Reference proteome</keyword>
<dbReference type="InterPro" id="IPR043502">
    <property type="entry name" value="DNA/RNA_pol_sf"/>
</dbReference>
<dbReference type="InterPro" id="IPR005135">
    <property type="entry name" value="Endo/exonuclease/phosphatase"/>
</dbReference>
<dbReference type="Proteomes" id="UP000507470">
    <property type="component" value="Unassembled WGS sequence"/>
</dbReference>
<dbReference type="PROSITE" id="PS50878">
    <property type="entry name" value="RT_POL"/>
    <property type="match status" value="1"/>
</dbReference>
<evidence type="ECO:0000259" key="2">
    <source>
        <dbReference type="PROSITE" id="PS50878"/>
    </source>
</evidence>
<protein>
    <recommendedName>
        <fullName evidence="2">Reverse transcriptase domain-containing protein</fullName>
    </recommendedName>
</protein>
<dbReference type="Pfam" id="PF03372">
    <property type="entry name" value="Exo_endo_phos"/>
    <property type="match status" value="1"/>
</dbReference>
<evidence type="ECO:0000256" key="1">
    <source>
        <dbReference type="SAM" id="MobiDB-lite"/>
    </source>
</evidence>
<feature type="domain" description="Reverse transcriptase" evidence="2">
    <location>
        <begin position="536"/>
        <end position="797"/>
    </location>
</feature>
<proteinExistence type="predicted"/>